<reference evidence="3" key="1">
    <citation type="journal article" date="2009" name="Environ. Microbiol.">
        <title>The genome of Polaromonas naphthalenivorans strain CJ2, isolated from coal tar-contaminated sediment, reveals physiological and metabolic versatility and evolution through extensive horizontal gene transfer.</title>
        <authorList>
            <person name="Yagi J.M."/>
            <person name="Sims D."/>
            <person name="Brettin T."/>
            <person name="Bruce D."/>
            <person name="Madsen E.L."/>
        </authorList>
    </citation>
    <scope>NUCLEOTIDE SEQUENCE [LARGE SCALE GENOMIC DNA]</scope>
    <source>
        <strain evidence="3">CJ2</strain>
        <plasmid evidence="3">Plasmid pPNAP02</plasmid>
    </source>
</reference>
<dbReference type="RefSeq" id="WP_011798210.1">
    <property type="nucleotide sequence ID" value="NC_008758.1"/>
</dbReference>
<protein>
    <submittedName>
        <fullName evidence="2">Transposase family protein</fullName>
    </submittedName>
</protein>
<evidence type="ECO:0000259" key="1">
    <source>
        <dbReference type="Pfam" id="PF13358"/>
    </source>
</evidence>
<proteinExistence type="predicted"/>
<name>A1VVS7_POLNA</name>
<sequence length="94" mass="10769">MFQDEARFGRISDSRRCWCKKPLRPLVKAMLTHEYVYAYAAVSPLDGRLDSLVLPHVNALCMQLFIDEVASRYPVQNIIMVVDGAGWHKASHYT</sequence>
<dbReference type="EMBL" id="CP000531">
    <property type="protein sequence ID" value="ABM39755.1"/>
    <property type="molecule type" value="Genomic_DNA"/>
</dbReference>
<feature type="domain" description="Tc1-like transposase DDE" evidence="1">
    <location>
        <begin position="2"/>
        <end position="92"/>
    </location>
</feature>
<dbReference type="InterPro" id="IPR038717">
    <property type="entry name" value="Tc1-like_DDE_dom"/>
</dbReference>
<dbReference type="HOGENOM" id="CLU_056788_6_0_4"/>
<evidence type="ECO:0000313" key="3">
    <source>
        <dbReference type="Proteomes" id="UP000000644"/>
    </source>
</evidence>
<keyword evidence="3" id="KW-1185">Reference proteome</keyword>
<geneLocation type="plasmid" evidence="2 3">
    <name>pPNAP02</name>
</geneLocation>
<dbReference type="Pfam" id="PF13358">
    <property type="entry name" value="DDE_3"/>
    <property type="match status" value="1"/>
</dbReference>
<evidence type="ECO:0000313" key="2">
    <source>
        <dbReference type="EMBL" id="ABM39755.1"/>
    </source>
</evidence>
<organism evidence="2 3">
    <name type="scientific">Polaromonas naphthalenivorans (strain CJ2)</name>
    <dbReference type="NCBI Taxonomy" id="365044"/>
    <lineage>
        <taxon>Bacteria</taxon>
        <taxon>Pseudomonadati</taxon>
        <taxon>Pseudomonadota</taxon>
        <taxon>Betaproteobacteria</taxon>
        <taxon>Burkholderiales</taxon>
        <taxon>Comamonadaceae</taxon>
        <taxon>Polaromonas</taxon>
    </lineage>
</organism>
<keyword evidence="2" id="KW-0614">Plasmid</keyword>
<dbReference type="AlphaFoldDB" id="A1VVS7"/>
<dbReference type="eggNOG" id="COG3335">
    <property type="taxonomic scope" value="Bacteria"/>
</dbReference>
<dbReference type="Proteomes" id="UP000000644">
    <property type="component" value="Plasmid pPNAP02"/>
</dbReference>
<accession>A1VVS7</accession>
<gene>
    <name evidence="2" type="ordered locus">Pnap_4482</name>
</gene>
<dbReference type="KEGG" id="pna:Pnap_4482"/>